<evidence type="ECO:0008006" key="6">
    <source>
        <dbReference type="Google" id="ProtNLM"/>
    </source>
</evidence>
<sequence length="170" mass="19480">MQGTYTNHNSNTFYTYIGDDYPVWLDTTPPLVEMTFAESARYTQSQADKLDWAELQSYRTYVGSMRFGQDSRVLAMAMFHELHCLNSLQRAFHPTSSHNEGPYHVQHCLSYLRQLFLCSADATLEPGDVMERDFTTDTTLVTRTCRDWSSLYAASETDYAAWTHANASIT</sequence>
<dbReference type="InterPro" id="IPR021765">
    <property type="entry name" value="UstYa-like"/>
</dbReference>
<dbReference type="PANTHER" id="PTHR33365:SF11">
    <property type="entry name" value="TAT PATHWAY SIGNAL SEQUENCE"/>
    <property type="match status" value="1"/>
</dbReference>
<keyword evidence="2" id="KW-0560">Oxidoreductase</keyword>
<keyword evidence="5" id="KW-1185">Reference proteome</keyword>
<dbReference type="GO" id="GO:0016491">
    <property type="term" value="F:oxidoreductase activity"/>
    <property type="evidence" value="ECO:0007669"/>
    <property type="project" value="UniProtKB-KW"/>
</dbReference>
<protein>
    <recommendedName>
        <fullName evidence="6">Oxidase ustYa</fullName>
    </recommendedName>
</protein>
<comment type="similarity">
    <text evidence="3">Belongs to the ustYa family.</text>
</comment>
<proteinExistence type="inferred from homology"/>
<reference evidence="4 5" key="1">
    <citation type="submission" date="2018-11" db="EMBL/GenBank/DDBJ databases">
        <title>Genome assembly of Steccherinum ochraceum LE-BIN_3174, the white-rot fungus of the Steccherinaceae family (The Residual Polyporoid clade, Polyporales, Basidiomycota).</title>
        <authorList>
            <person name="Fedorova T.V."/>
            <person name="Glazunova O.A."/>
            <person name="Landesman E.O."/>
            <person name="Moiseenko K.V."/>
            <person name="Psurtseva N.V."/>
            <person name="Savinova O.S."/>
            <person name="Shakhova N.V."/>
            <person name="Tyazhelova T.V."/>
            <person name="Vasina D.V."/>
        </authorList>
    </citation>
    <scope>NUCLEOTIDE SEQUENCE [LARGE SCALE GENOMIC DNA]</scope>
    <source>
        <strain evidence="4 5">LE-BIN_3174</strain>
    </source>
</reference>
<comment type="pathway">
    <text evidence="1">Mycotoxin biosynthesis.</text>
</comment>
<gene>
    <name evidence="4" type="ORF">EIP91_010898</name>
</gene>
<name>A0A4R0RSC7_9APHY</name>
<dbReference type="Pfam" id="PF11807">
    <property type="entry name" value="UstYa"/>
    <property type="match status" value="1"/>
</dbReference>
<accession>A0A4R0RSC7</accession>
<comment type="caution">
    <text evidence="4">The sequence shown here is derived from an EMBL/GenBank/DDBJ whole genome shotgun (WGS) entry which is preliminary data.</text>
</comment>
<evidence type="ECO:0000313" key="5">
    <source>
        <dbReference type="Proteomes" id="UP000292702"/>
    </source>
</evidence>
<dbReference type="Proteomes" id="UP000292702">
    <property type="component" value="Unassembled WGS sequence"/>
</dbReference>
<organism evidence="4 5">
    <name type="scientific">Steccherinum ochraceum</name>
    <dbReference type="NCBI Taxonomy" id="92696"/>
    <lineage>
        <taxon>Eukaryota</taxon>
        <taxon>Fungi</taxon>
        <taxon>Dikarya</taxon>
        <taxon>Basidiomycota</taxon>
        <taxon>Agaricomycotina</taxon>
        <taxon>Agaricomycetes</taxon>
        <taxon>Polyporales</taxon>
        <taxon>Steccherinaceae</taxon>
        <taxon>Steccherinum</taxon>
    </lineage>
</organism>
<dbReference type="EMBL" id="RWJN01000068">
    <property type="protein sequence ID" value="TCD68389.1"/>
    <property type="molecule type" value="Genomic_DNA"/>
</dbReference>
<evidence type="ECO:0000256" key="2">
    <source>
        <dbReference type="ARBA" id="ARBA00023002"/>
    </source>
</evidence>
<dbReference type="GO" id="GO:0043386">
    <property type="term" value="P:mycotoxin biosynthetic process"/>
    <property type="evidence" value="ECO:0007669"/>
    <property type="project" value="InterPro"/>
</dbReference>
<dbReference type="OrthoDB" id="3687641at2759"/>
<dbReference type="AlphaFoldDB" id="A0A4R0RSC7"/>
<dbReference type="STRING" id="92696.A0A4R0RSC7"/>
<evidence type="ECO:0000313" key="4">
    <source>
        <dbReference type="EMBL" id="TCD68389.1"/>
    </source>
</evidence>
<dbReference type="PANTHER" id="PTHR33365">
    <property type="entry name" value="YALI0B05434P"/>
    <property type="match status" value="1"/>
</dbReference>
<evidence type="ECO:0000256" key="1">
    <source>
        <dbReference type="ARBA" id="ARBA00004685"/>
    </source>
</evidence>
<evidence type="ECO:0000256" key="3">
    <source>
        <dbReference type="ARBA" id="ARBA00035112"/>
    </source>
</evidence>